<reference evidence="2" key="1">
    <citation type="journal article" date="2014" name="Front. Microbiol.">
        <title>High frequency of phylogenetically diverse reductive dehalogenase-homologous genes in deep subseafloor sedimentary metagenomes.</title>
        <authorList>
            <person name="Kawai M."/>
            <person name="Futagami T."/>
            <person name="Toyoda A."/>
            <person name="Takaki Y."/>
            <person name="Nishi S."/>
            <person name="Hori S."/>
            <person name="Arai W."/>
            <person name="Tsubouchi T."/>
            <person name="Morono Y."/>
            <person name="Uchiyama I."/>
            <person name="Ito T."/>
            <person name="Fujiyama A."/>
            <person name="Inagaki F."/>
            <person name="Takami H."/>
        </authorList>
    </citation>
    <scope>NUCLEOTIDE SEQUENCE</scope>
    <source>
        <strain evidence="2">Expedition CK06-06</strain>
    </source>
</reference>
<dbReference type="EMBL" id="BARW01031220">
    <property type="protein sequence ID" value="GAJ14255.1"/>
    <property type="molecule type" value="Genomic_DNA"/>
</dbReference>
<dbReference type="Gene3D" id="3.50.50.100">
    <property type="match status" value="1"/>
</dbReference>
<dbReference type="GO" id="GO:0016491">
    <property type="term" value="F:oxidoreductase activity"/>
    <property type="evidence" value="ECO:0007669"/>
    <property type="project" value="InterPro"/>
</dbReference>
<dbReference type="SUPFAM" id="SSF51905">
    <property type="entry name" value="FAD/NAD(P)-binding domain"/>
    <property type="match status" value="2"/>
</dbReference>
<accession>X1VV33</accession>
<dbReference type="PANTHER" id="PTHR43755:SF1">
    <property type="entry name" value="FAD-DEPENDENT PYRIDINE NUCLEOTIDE-DISULPHIDE OXIDOREDUCTASE"/>
    <property type="match status" value="1"/>
</dbReference>
<evidence type="ECO:0000259" key="1">
    <source>
        <dbReference type="Pfam" id="PF07992"/>
    </source>
</evidence>
<dbReference type="Pfam" id="PF07992">
    <property type="entry name" value="Pyr_redox_2"/>
    <property type="match status" value="1"/>
</dbReference>
<dbReference type="InterPro" id="IPR036188">
    <property type="entry name" value="FAD/NAD-bd_sf"/>
</dbReference>
<gene>
    <name evidence="2" type="ORF">S12H4_49717</name>
</gene>
<dbReference type="InterPro" id="IPR052541">
    <property type="entry name" value="SQRD"/>
</dbReference>
<dbReference type="InterPro" id="IPR023753">
    <property type="entry name" value="FAD/NAD-binding_dom"/>
</dbReference>
<feature type="non-terminal residue" evidence="2">
    <location>
        <position position="233"/>
    </location>
</feature>
<proteinExistence type="predicted"/>
<protein>
    <recommendedName>
        <fullName evidence="1">FAD/NAD(P)-binding domain-containing protein</fullName>
    </recommendedName>
</protein>
<sequence length="233" mass="25925">MAQKKNLLILGAGAAGSIVANKVTKELRREIAEGKYSVTVLDKSDTAYNPAGYTFIPFHLLAPEDIMRPMKKVISPRANAFYGDDGEVTNVDLGDRKVSVKSGKEYAYDYLMIATGARLVPEAVPGLVDDYNTFYTMDGSIDLRERLSTFDSGRIVVTTPEMPIACPGAPSKFMVLLDDYLKHVRAGDVKDKVDLTFLWPINNIGPPVYNERVIEGFEERGIDRRYNFKTESV</sequence>
<evidence type="ECO:0000313" key="2">
    <source>
        <dbReference type="EMBL" id="GAJ14255.1"/>
    </source>
</evidence>
<feature type="domain" description="FAD/NAD(P)-binding" evidence="1">
    <location>
        <begin position="6"/>
        <end position="131"/>
    </location>
</feature>
<dbReference type="AlphaFoldDB" id="X1VV33"/>
<comment type="caution">
    <text evidence="2">The sequence shown here is derived from an EMBL/GenBank/DDBJ whole genome shotgun (WGS) entry which is preliminary data.</text>
</comment>
<organism evidence="2">
    <name type="scientific">marine sediment metagenome</name>
    <dbReference type="NCBI Taxonomy" id="412755"/>
    <lineage>
        <taxon>unclassified sequences</taxon>
        <taxon>metagenomes</taxon>
        <taxon>ecological metagenomes</taxon>
    </lineage>
</organism>
<name>X1VV33_9ZZZZ</name>
<dbReference type="PANTHER" id="PTHR43755">
    <property type="match status" value="1"/>
</dbReference>